<organism evidence="1 2">
    <name type="scientific">Salinithrix halophila</name>
    <dbReference type="NCBI Taxonomy" id="1485204"/>
    <lineage>
        <taxon>Bacteria</taxon>
        <taxon>Bacillati</taxon>
        <taxon>Bacillota</taxon>
        <taxon>Bacilli</taxon>
        <taxon>Bacillales</taxon>
        <taxon>Thermoactinomycetaceae</taxon>
        <taxon>Salinithrix</taxon>
    </lineage>
</organism>
<evidence type="ECO:0008006" key="3">
    <source>
        <dbReference type="Google" id="ProtNLM"/>
    </source>
</evidence>
<dbReference type="Proteomes" id="UP001595843">
    <property type="component" value="Unassembled WGS sequence"/>
</dbReference>
<keyword evidence="2" id="KW-1185">Reference proteome</keyword>
<gene>
    <name evidence="1" type="ORF">ACFOUO_06060</name>
</gene>
<name>A0ABV8JGM7_9BACL</name>
<proteinExistence type="predicted"/>
<reference evidence="2" key="1">
    <citation type="journal article" date="2019" name="Int. J. Syst. Evol. Microbiol.">
        <title>The Global Catalogue of Microorganisms (GCM) 10K type strain sequencing project: providing services to taxonomists for standard genome sequencing and annotation.</title>
        <authorList>
            <consortium name="The Broad Institute Genomics Platform"/>
            <consortium name="The Broad Institute Genome Sequencing Center for Infectious Disease"/>
            <person name="Wu L."/>
            <person name="Ma J."/>
        </authorList>
    </citation>
    <scope>NUCLEOTIDE SEQUENCE [LARGE SCALE GENOMIC DNA]</scope>
    <source>
        <strain evidence="2">IBRC-M 10813</strain>
    </source>
</reference>
<evidence type="ECO:0000313" key="1">
    <source>
        <dbReference type="EMBL" id="MFC4076373.1"/>
    </source>
</evidence>
<comment type="caution">
    <text evidence="1">The sequence shown here is derived from an EMBL/GenBank/DDBJ whole genome shotgun (WGS) entry which is preliminary data.</text>
</comment>
<sequence>MRQGSTLVHNVPLLYCPVCHQVEVHHAVKEEFELLMEYAQGDRAREVNLKEYIDDSMIAEWKECCTSFQQGQPESVLREQIDMALDLMGVAKQMQDKEWERALKSRLQVLGDRFKRYQKTNAQ</sequence>
<accession>A0ABV8JGM7</accession>
<evidence type="ECO:0000313" key="2">
    <source>
        <dbReference type="Proteomes" id="UP001595843"/>
    </source>
</evidence>
<dbReference type="EMBL" id="JBHSAP010000007">
    <property type="protein sequence ID" value="MFC4076373.1"/>
    <property type="molecule type" value="Genomic_DNA"/>
</dbReference>
<protein>
    <recommendedName>
        <fullName evidence="3">YgiT-type zinc finger domain-containing protein</fullName>
    </recommendedName>
</protein>